<comment type="caution">
    <text evidence="14">The sequence shown here is derived from an EMBL/GenBank/DDBJ whole genome shotgun (WGS) entry which is preliminary data.</text>
</comment>
<dbReference type="FunFam" id="2.60.40.150:FF:000004">
    <property type="entry name" value="RNA helicase, activating signal cointegrator 1"/>
    <property type="match status" value="1"/>
</dbReference>
<dbReference type="GO" id="GO:0004386">
    <property type="term" value="F:helicase activity"/>
    <property type="evidence" value="ECO:0007669"/>
    <property type="project" value="UniProtKB-KW"/>
</dbReference>
<dbReference type="FunFam" id="1.10.10.10:FF:000024">
    <property type="entry name" value="U5 small nuclear ribonucleoprotein helicase"/>
    <property type="match status" value="1"/>
</dbReference>
<dbReference type="Pfam" id="PF18149">
    <property type="entry name" value="Helicase_PWI"/>
    <property type="match status" value="1"/>
</dbReference>
<dbReference type="SMART" id="SM00490">
    <property type="entry name" value="HELICc"/>
    <property type="match status" value="1"/>
</dbReference>
<dbReference type="PANTHER" id="PTHR47961:SF13">
    <property type="entry name" value="ACTIVATING SIGNAL COINTEGRATOR 1 COMPLEX SUBUNIT 3"/>
    <property type="match status" value="1"/>
</dbReference>
<keyword evidence="3" id="KW-0963">Cytoplasm</keyword>
<protein>
    <recommendedName>
        <fullName evidence="10">U5 small nuclear ribonucleoprotein 200 kDa helicase</fullName>
    </recommendedName>
</protein>
<dbReference type="GO" id="GO:0003676">
    <property type="term" value="F:nucleic acid binding"/>
    <property type="evidence" value="ECO:0007669"/>
    <property type="project" value="InterPro"/>
</dbReference>
<dbReference type="Pfam" id="PF02889">
    <property type="entry name" value="Sec63"/>
    <property type="match status" value="1"/>
</dbReference>
<evidence type="ECO:0000313" key="15">
    <source>
        <dbReference type="Proteomes" id="UP001283361"/>
    </source>
</evidence>
<dbReference type="SMART" id="SM00487">
    <property type="entry name" value="DEXDc"/>
    <property type="match status" value="2"/>
</dbReference>
<evidence type="ECO:0000256" key="1">
    <source>
        <dbReference type="ARBA" id="ARBA00004324"/>
    </source>
</evidence>
<dbReference type="InterPro" id="IPR035892">
    <property type="entry name" value="C2_domain_sf"/>
</dbReference>
<sequence length="1674" mass="188704">MPELPRLTGALRAFGMVSSQEESLPADDLTERKSLILKKQKAQSLSWESLTSFIKKNASGISNSEISGVIKQLIATAKLIVGSEESSDTVKCGAAFLFDIFKNVESVGQREAMQLRNTFGPFPANAASKACELVKKIVKWLPESALAQLSSEREEGDGAASNEEFGRSIKFAMDYSPEEGDEDDFSSEEEEFTLNTNKKDIDLRYNAAAVIDSMAGDVDRGNKAGLEFGSAWMKEMIIKYFEGNDAALSLGLDELSTTIYDVLSSQRSDDELQTEMFDLLGFERFELIQQLLEKRSQIIKSWTAETTRALLQQIPKKKTENERPTYGCQVVVQSTEEKFLAKQLRKEEKRSKKDRQSVEDQELAGALDMSPEELRRTREAALRAASSAPLFSGRSAGYSKVERYPFVFDKQAEAQQSSAYISGTKLVLPDTITRKDEKLYEEINIPPTGTAPANIGTNRVLISSLDEIGQAAFKNTKSLNLIQSVVFDTAYKTNENLLICAPTGAGKTNIAMLTILHEINQHITHGVIKKDEFKIVYVAPMKALAAEMVRNFGGRLEALGIIVRELTGDMSLTKQEILKTQMLVTTPEKWDVVTRKATGDVALAQLVRLLIIDEVHLLHDDRGPVIETLVARTKRQVESSQSMIRIVGLSATLPNYVDVATFLNVNPYQGLFFFDGRFRPVPLGQTFIGIKAVNKMNQLRDFNTVCYEKVLKQIQAGYQVMVFVHARNETVRTAFALSELARNKGDSALFTPEQNPSYGEAQKAMARSRNKQLREMFLDGFGIHHAGMLRQDRNLVEKYFTEGHIKVLVCTATLAWGVNLPAHAVIIKGTQIYDAKRGQFVDLGILDVMQIFGRAGRPQFDSFGQGTIITTHDKLSHYLSLMTRQNPIESQFTNSLTDNLNAEISLGTVTNTEEAVRWLSYTYLFVRMRKNPLVYGISHAFWQDDPQLESHRMDLVVEAGRQLDKAQMIRFEEHTGYMFSTDLGRIASNFYIKHATVEVINEMLRPAMTEGDIFNLVANAQEFEQIKVRDDEMEELDRLTSDGCEMVVKGGKENTHGKVNILLQSYVSRVSVDSFSLVSDMAYVAQNASRIMRALFEIALKNSDPLKASKLLEMCKMLDKRLWIFENPMRQFTILSHEILQKLEARRLLPHKLREMDSKEIGQMVSHLKMGSLIKKLVHQIPQLNLEASVQPITRTVLRVRLEITPDFHWDDKVHGGTSEPFWIWVEDPENNHIYHSEYFLLHKKQVYNEEPQSIVFTIPIFEPLPSQYYVKAVSDRWIGSSTTHPMSFKHLILPERHPPHTDLLNLQPLPLTALQDLRFQALYSHTHFNPIQTQIFHTVYHTDCNVLLGAPTGSGKTLAAELAIFRVFREYPKFKAVYIAPLKALVRERMDDWKVRIEQKLGKKVVELTGDVTPDMRAVANADLIVTTPEKWDGVSRSWQTRSYVKAVALLVIDEIHLLGDDRGPVLEVIVSRTNFISSHTEKKVRVVGLSTALANARDLADWLGIKEMGLFNFRPSVRPVPLEVHVKGFPGQHYCPRMATMNKPCFQAIKTHSPYKPVLIFVSSRRQTRLTALDLIAFLAAEDKPKQWLHMPEEDPPQPDPLPPLMRSIAGAPQSLTILMTCKGHSGKPLLSLFFTNSKIMPASSYLNNRNYLGQNTRVPVSRVSTGAAGQR</sequence>
<evidence type="ECO:0000259" key="12">
    <source>
        <dbReference type="PROSITE" id="PS51192"/>
    </source>
</evidence>
<dbReference type="Gene3D" id="2.60.40.150">
    <property type="entry name" value="C2 domain"/>
    <property type="match status" value="1"/>
</dbReference>
<organism evidence="14 15">
    <name type="scientific">Elysia crispata</name>
    <name type="common">lettuce slug</name>
    <dbReference type="NCBI Taxonomy" id="231223"/>
    <lineage>
        <taxon>Eukaryota</taxon>
        <taxon>Metazoa</taxon>
        <taxon>Spiralia</taxon>
        <taxon>Lophotrochozoa</taxon>
        <taxon>Mollusca</taxon>
        <taxon>Gastropoda</taxon>
        <taxon>Heterobranchia</taxon>
        <taxon>Euthyneura</taxon>
        <taxon>Panpulmonata</taxon>
        <taxon>Sacoglossa</taxon>
        <taxon>Placobranchoidea</taxon>
        <taxon>Plakobranchidae</taxon>
        <taxon>Elysia</taxon>
    </lineage>
</organism>
<evidence type="ECO:0000256" key="8">
    <source>
        <dbReference type="ARBA" id="ARBA00022840"/>
    </source>
</evidence>
<dbReference type="Pfam" id="PF00270">
    <property type="entry name" value="DEAD"/>
    <property type="match status" value="2"/>
</dbReference>
<evidence type="ECO:0000313" key="14">
    <source>
        <dbReference type="EMBL" id="KAK3773304.1"/>
    </source>
</evidence>
<keyword evidence="8" id="KW-0067">ATP-binding</keyword>
<feature type="domain" description="Helicase ATP-binding" evidence="12">
    <location>
        <begin position="1338"/>
        <end position="1513"/>
    </location>
</feature>
<dbReference type="SUPFAM" id="SSF52540">
    <property type="entry name" value="P-loop containing nucleoside triphosphate hydrolases"/>
    <property type="match status" value="3"/>
</dbReference>
<dbReference type="FunFam" id="3.40.50.300:FF:000198">
    <property type="entry name" value="Activating signal cointegrator 1 complex subunit"/>
    <property type="match status" value="1"/>
</dbReference>
<dbReference type="PANTHER" id="PTHR47961">
    <property type="entry name" value="DNA POLYMERASE THETA, PUTATIVE (AFU_ORTHOLOGUE AFUA_1G05260)-RELATED"/>
    <property type="match status" value="1"/>
</dbReference>
<evidence type="ECO:0000259" key="13">
    <source>
        <dbReference type="PROSITE" id="PS51194"/>
    </source>
</evidence>
<dbReference type="InterPro" id="IPR011545">
    <property type="entry name" value="DEAD/DEAH_box_helicase_dom"/>
</dbReference>
<dbReference type="InterPro" id="IPR050474">
    <property type="entry name" value="Hel308_SKI2-like"/>
</dbReference>
<dbReference type="SMART" id="SM00973">
    <property type="entry name" value="Sec63"/>
    <property type="match status" value="1"/>
</dbReference>
<dbReference type="InterPro" id="IPR027417">
    <property type="entry name" value="P-loop_NTPase"/>
</dbReference>
<dbReference type="FunFam" id="1.10.3380.10:FF:000001">
    <property type="entry name" value="U5 small nuclear ribonucleoprotein helicase"/>
    <property type="match status" value="1"/>
</dbReference>
<dbReference type="InterPro" id="IPR014001">
    <property type="entry name" value="Helicase_ATP-bd"/>
</dbReference>
<dbReference type="InterPro" id="IPR036388">
    <property type="entry name" value="WH-like_DNA-bd_sf"/>
</dbReference>
<keyword evidence="9" id="KW-0539">Nucleus</keyword>
<evidence type="ECO:0000256" key="2">
    <source>
        <dbReference type="ARBA" id="ARBA00004514"/>
    </source>
</evidence>
<evidence type="ECO:0000256" key="6">
    <source>
        <dbReference type="ARBA" id="ARBA00022801"/>
    </source>
</evidence>
<keyword evidence="7" id="KW-0347">Helicase</keyword>
<dbReference type="CDD" id="cd18795">
    <property type="entry name" value="SF2_C_Ski2"/>
    <property type="match status" value="1"/>
</dbReference>
<evidence type="ECO:0000256" key="10">
    <source>
        <dbReference type="ARBA" id="ARBA00034541"/>
    </source>
</evidence>
<dbReference type="Gene3D" id="3.40.50.300">
    <property type="entry name" value="P-loop containing nucleotide triphosphate hydrolases"/>
    <property type="match status" value="4"/>
</dbReference>
<proteinExistence type="predicted"/>
<dbReference type="Gene3D" id="1.10.10.10">
    <property type="entry name" value="Winged helix-like DNA-binding domain superfamily/Winged helix DNA-binding domain"/>
    <property type="match status" value="1"/>
</dbReference>
<dbReference type="Pfam" id="PF00271">
    <property type="entry name" value="Helicase_C"/>
    <property type="match status" value="1"/>
</dbReference>
<dbReference type="InterPro" id="IPR058856">
    <property type="entry name" value="ASCC3_N"/>
</dbReference>
<feature type="domain" description="Helicase ATP-binding" evidence="12">
    <location>
        <begin position="488"/>
        <end position="671"/>
    </location>
</feature>
<feature type="region of interest" description="Disordered" evidence="11">
    <location>
        <begin position="345"/>
        <end position="372"/>
    </location>
</feature>
<dbReference type="Pfam" id="PF23445">
    <property type="entry name" value="WHD_SNRNP200"/>
    <property type="match status" value="1"/>
</dbReference>
<dbReference type="CDD" id="cd18020">
    <property type="entry name" value="DEXHc_ASCC3_1"/>
    <property type="match status" value="1"/>
</dbReference>
<evidence type="ECO:0000256" key="4">
    <source>
        <dbReference type="ARBA" id="ARBA00022737"/>
    </source>
</evidence>
<dbReference type="PROSITE" id="PS51192">
    <property type="entry name" value="HELICASE_ATP_BIND_1"/>
    <property type="match status" value="2"/>
</dbReference>
<dbReference type="GO" id="GO:0016787">
    <property type="term" value="F:hydrolase activity"/>
    <property type="evidence" value="ECO:0007669"/>
    <property type="project" value="UniProtKB-KW"/>
</dbReference>
<dbReference type="InterPro" id="IPR004179">
    <property type="entry name" value="Sec63-dom"/>
</dbReference>
<accession>A0AAE0ZPQ7</accession>
<dbReference type="InterPro" id="IPR057842">
    <property type="entry name" value="WH_MER3"/>
</dbReference>
<name>A0AAE0ZPQ7_9GAST</name>
<dbReference type="FunFam" id="3.40.50.300:FF:000062">
    <property type="entry name" value="U5 small nuclear ribonucleoprotein helicase"/>
    <property type="match status" value="1"/>
</dbReference>
<dbReference type="FunFam" id="1.10.150.20:FF:000004">
    <property type="entry name" value="U5 small nuclear ribonucleoprotein helicase"/>
    <property type="match status" value="1"/>
</dbReference>
<feature type="compositionally biased region" description="Basic and acidic residues" evidence="11">
    <location>
        <begin position="345"/>
        <end position="358"/>
    </location>
</feature>
<keyword evidence="6" id="KW-0378">Hydrolase</keyword>
<dbReference type="InterPro" id="IPR036390">
    <property type="entry name" value="WH_DNA-bd_sf"/>
</dbReference>
<dbReference type="FunFam" id="3.40.50.300:FF:000102">
    <property type="entry name" value="RNA helicase, activating signal cointegrator 1"/>
    <property type="match status" value="1"/>
</dbReference>
<evidence type="ECO:0000256" key="9">
    <source>
        <dbReference type="ARBA" id="ARBA00023242"/>
    </source>
</evidence>
<dbReference type="Proteomes" id="UP001283361">
    <property type="component" value="Unassembled WGS sequence"/>
</dbReference>
<dbReference type="InterPro" id="IPR003593">
    <property type="entry name" value="AAA+_ATPase"/>
</dbReference>
<feature type="domain" description="Helicase C-terminal" evidence="13">
    <location>
        <begin position="698"/>
        <end position="904"/>
    </location>
</feature>
<keyword evidence="5" id="KW-0547">Nucleotide-binding</keyword>
<dbReference type="SUPFAM" id="SSF158702">
    <property type="entry name" value="Sec63 N-terminal domain-like"/>
    <property type="match status" value="1"/>
</dbReference>
<dbReference type="InterPro" id="IPR041094">
    <property type="entry name" value="Brr2_helicase_PWI"/>
</dbReference>
<dbReference type="SMART" id="SM00382">
    <property type="entry name" value="AAA"/>
    <property type="match status" value="2"/>
</dbReference>
<dbReference type="SUPFAM" id="SSF46785">
    <property type="entry name" value="Winged helix' DNA-binding domain"/>
    <property type="match status" value="1"/>
</dbReference>
<dbReference type="GO" id="GO:0006397">
    <property type="term" value="P:mRNA processing"/>
    <property type="evidence" value="ECO:0007669"/>
    <property type="project" value="UniProtKB-ARBA"/>
</dbReference>
<dbReference type="Gene3D" id="1.10.3380.10">
    <property type="entry name" value="Sec63 N-terminal domain-like domain"/>
    <property type="match status" value="1"/>
</dbReference>
<keyword evidence="15" id="KW-1185">Reference proteome</keyword>
<comment type="subcellular location">
    <subcellularLocation>
        <location evidence="2">Cytoplasm</location>
        <location evidence="2">Cytosol</location>
    </subcellularLocation>
    <subcellularLocation>
        <location evidence="1">Nucleus speckle</location>
    </subcellularLocation>
</comment>
<dbReference type="GO" id="GO:0005524">
    <property type="term" value="F:ATP binding"/>
    <property type="evidence" value="ECO:0007669"/>
    <property type="project" value="UniProtKB-KW"/>
</dbReference>
<keyword evidence="4" id="KW-0677">Repeat</keyword>
<dbReference type="EMBL" id="JAWDGP010003545">
    <property type="protein sequence ID" value="KAK3773304.1"/>
    <property type="molecule type" value="Genomic_DNA"/>
</dbReference>
<evidence type="ECO:0000256" key="3">
    <source>
        <dbReference type="ARBA" id="ARBA00022490"/>
    </source>
</evidence>
<dbReference type="InterPro" id="IPR001650">
    <property type="entry name" value="Helicase_C-like"/>
</dbReference>
<evidence type="ECO:0000256" key="11">
    <source>
        <dbReference type="SAM" id="MobiDB-lite"/>
    </source>
</evidence>
<evidence type="ECO:0000256" key="7">
    <source>
        <dbReference type="ARBA" id="ARBA00022806"/>
    </source>
</evidence>
<evidence type="ECO:0000256" key="5">
    <source>
        <dbReference type="ARBA" id="ARBA00022741"/>
    </source>
</evidence>
<dbReference type="CDD" id="cd18022">
    <property type="entry name" value="DEXHc_ASCC3_2"/>
    <property type="match status" value="1"/>
</dbReference>
<dbReference type="Pfam" id="PF26582">
    <property type="entry name" value="ASCC3_N"/>
    <property type="match status" value="1"/>
</dbReference>
<dbReference type="PROSITE" id="PS51194">
    <property type="entry name" value="HELICASE_CTER"/>
    <property type="match status" value="1"/>
</dbReference>
<dbReference type="Gene3D" id="1.10.150.20">
    <property type="entry name" value="5' to 3' exonuclease, C-terminal subdomain"/>
    <property type="match status" value="1"/>
</dbReference>
<reference evidence="14" key="1">
    <citation type="journal article" date="2023" name="G3 (Bethesda)">
        <title>A reference genome for the long-term kleptoplast-retaining sea slug Elysia crispata morphotype clarki.</title>
        <authorList>
            <person name="Eastman K.E."/>
            <person name="Pendleton A.L."/>
            <person name="Shaikh M.A."/>
            <person name="Suttiyut T."/>
            <person name="Ogas R."/>
            <person name="Tomko P."/>
            <person name="Gavelis G."/>
            <person name="Widhalm J.R."/>
            <person name="Wisecaver J.H."/>
        </authorList>
    </citation>
    <scope>NUCLEOTIDE SEQUENCE</scope>
    <source>
        <strain evidence="14">ECLA1</strain>
    </source>
</reference>
<gene>
    <name evidence="14" type="ORF">RRG08_023191</name>
</gene>